<feature type="compositionally biased region" description="Basic and acidic residues" evidence="1">
    <location>
        <begin position="266"/>
        <end position="278"/>
    </location>
</feature>
<dbReference type="AlphaFoldDB" id="U1HLD5"/>
<proteinExistence type="predicted"/>
<reference evidence="3" key="1">
    <citation type="journal article" date="2014" name="BMC Genomics">
        <title>Genome characteristics reveal the impact of lichenization on lichen-forming fungus Endocarpon pusillum Hedwig (Verrucariales, Ascomycota).</title>
        <authorList>
            <person name="Wang Y.-Y."/>
            <person name="Liu B."/>
            <person name="Zhang X.-Y."/>
            <person name="Zhou Q.-M."/>
            <person name="Zhang T."/>
            <person name="Li H."/>
            <person name="Yu Y.-F."/>
            <person name="Zhang X.-L."/>
            <person name="Hao X.-Y."/>
            <person name="Wang M."/>
            <person name="Wang L."/>
            <person name="Wei J.-C."/>
        </authorList>
    </citation>
    <scope>NUCLEOTIDE SEQUENCE [LARGE SCALE GENOMIC DNA]</scope>
    <source>
        <strain evidence="3">Z07020 / HMAS-L-300199</strain>
    </source>
</reference>
<dbReference type="EMBL" id="KE721256">
    <property type="protein sequence ID" value="ERF71090.1"/>
    <property type="molecule type" value="Genomic_DNA"/>
</dbReference>
<dbReference type="OMA" id="HHDCSSR"/>
<feature type="region of interest" description="Disordered" evidence="1">
    <location>
        <begin position="408"/>
        <end position="435"/>
    </location>
</feature>
<feature type="compositionally biased region" description="Polar residues" evidence="1">
    <location>
        <begin position="256"/>
        <end position="265"/>
    </location>
</feature>
<dbReference type="PANTHER" id="PTHR42354:SF1">
    <property type="entry name" value="C2H2-TYPE DOMAIN-CONTAINING PROTEIN"/>
    <property type="match status" value="1"/>
</dbReference>
<dbReference type="HOGENOM" id="CLU_035616_0_0_1"/>
<gene>
    <name evidence="2" type="ORF">EPUS_07762</name>
</gene>
<evidence type="ECO:0000313" key="2">
    <source>
        <dbReference type="EMBL" id="ERF71090.1"/>
    </source>
</evidence>
<evidence type="ECO:0000313" key="3">
    <source>
        <dbReference type="Proteomes" id="UP000019373"/>
    </source>
</evidence>
<dbReference type="GeneID" id="19242642"/>
<dbReference type="Proteomes" id="UP000019373">
    <property type="component" value="Unassembled WGS sequence"/>
</dbReference>
<sequence>MSSVEVTAVVASIVSAFASGMDIFKRMKAKQRSKKNRTKPGRLTEEEWQLQTSLQDRPREIKAEYDRNLARLGNRFAVGDSTAQTSLNHTLLILNTGLIQILSHALSNDTKAQALSRRSLLNLSENAAADAVRALEQLEGRLSSTSKLTLTAPLATNKKPRKKGEGTSKGVAGPPKARPAHKPRSKLYSTTERKRPGPDPLVRGAWVRSKSGTSVITSSFSSSGTATPKIVDLKAVSASLVPYGLSLPRLSHCRTKSSPSYPSRLSQERPPDHHRKESFSYLDHSPPSYVASSEQKEQHCPNRHPSLLLASPEVFTDIQTMFSQSPSLPPPPPPKIPLQNPISGQDATLSAPRMRVRPPSVATFMTASTKIGEIPEHRWLNHHNNNNSDQAHPILPWEEQQYANKPLPYTIPPRLEDEPAPKRKGLGFKFWKRDT</sequence>
<accession>U1HLD5</accession>
<feature type="region of interest" description="Disordered" evidence="1">
    <location>
        <begin position="251"/>
        <end position="299"/>
    </location>
</feature>
<dbReference type="eggNOG" id="ENOG502SMYH">
    <property type="taxonomic scope" value="Eukaryota"/>
</dbReference>
<dbReference type="OrthoDB" id="5226911at2759"/>
<evidence type="ECO:0000256" key="1">
    <source>
        <dbReference type="SAM" id="MobiDB-lite"/>
    </source>
</evidence>
<name>U1HLD5_ENDPU</name>
<protein>
    <submittedName>
        <fullName evidence="2">Uncharacterized protein</fullName>
    </submittedName>
</protein>
<dbReference type="PANTHER" id="PTHR42354">
    <property type="entry name" value="C2H2-TYPE DOMAIN-CONTAINING PROTEIN"/>
    <property type="match status" value="1"/>
</dbReference>
<feature type="region of interest" description="Disordered" evidence="1">
    <location>
        <begin position="149"/>
        <end position="206"/>
    </location>
</feature>
<keyword evidence="3" id="KW-1185">Reference proteome</keyword>
<organism evidence="2 3">
    <name type="scientific">Endocarpon pusillum (strain Z07020 / HMAS-L-300199)</name>
    <name type="common">Lichen-forming fungus</name>
    <dbReference type="NCBI Taxonomy" id="1263415"/>
    <lineage>
        <taxon>Eukaryota</taxon>
        <taxon>Fungi</taxon>
        <taxon>Dikarya</taxon>
        <taxon>Ascomycota</taxon>
        <taxon>Pezizomycotina</taxon>
        <taxon>Eurotiomycetes</taxon>
        <taxon>Chaetothyriomycetidae</taxon>
        <taxon>Verrucariales</taxon>
        <taxon>Verrucariaceae</taxon>
        <taxon>Endocarpon</taxon>
    </lineage>
</organism>
<dbReference type="RefSeq" id="XP_007803248.1">
    <property type="nucleotide sequence ID" value="XM_007805057.1"/>
</dbReference>